<gene>
    <name evidence="3" type="ORF">K1X11_012270</name>
</gene>
<accession>A0ABZ1C2V4</accession>
<sequence length="137" mass="15909">MDVFTAFETELDVRPDDIDLYQHVHSTRYIDYVLAARFVQMERDYGMSMTEFAARGLGWYMVSTTVNYKRPLGLGDRMVVRCQITDFSRAGCRLKFEIDRLPDRKRSCDGTCDYALIDLKTNRAVAIPADVREKYSI</sequence>
<reference evidence="3 4" key="1">
    <citation type="submission" date="2021-08" db="EMBL/GenBank/DDBJ databases">
        <authorList>
            <person name="Zhang D."/>
            <person name="Zhang A."/>
            <person name="Wang L."/>
        </authorList>
    </citation>
    <scope>NUCLEOTIDE SEQUENCE [LARGE SCALE GENOMIC DNA]</scope>
    <source>
        <strain evidence="3 4">WL0086</strain>
    </source>
</reference>
<dbReference type="Proteomes" id="UP000738431">
    <property type="component" value="Chromosome"/>
</dbReference>
<protein>
    <submittedName>
        <fullName evidence="3">Acyl-CoA thioesterase</fullName>
        <ecNumber evidence="3">3.1.2.-</ecNumber>
    </submittedName>
</protein>
<dbReference type="EC" id="3.1.2.-" evidence="3"/>
<organism evidence="3 4">
    <name type="scientific">Actomonas aquatica</name>
    <dbReference type="NCBI Taxonomy" id="2866162"/>
    <lineage>
        <taxon>Bacteria</taxon>
        <taxon>Pseudomonadati</taxon>
        <taxon>Verrucomicrobiota</taxon>
        <taxon>Opitutia</taxon>
        <taxon>Opitutales</taxon>
        <taxon>Opitutaceae</taxon>
        <taxon>Actomonas</taxon>
    </lineage>
</organism>
<dbReference type="InterPro" id="IPR029069">
    <property type="entry name" value="HotDog_dom_sf"/>
</dbReference>
<dbReference type="RefSeq" id="WP_221032879.1">
    <property type="nucleotide sequence ID" value="NZ_CP139781.1"/>
</dbReference>
<reference evidence="3 4" key="2">
    <citation type="submission" date="2023-12" db="EMBL/GenBank/DDBJ databases">
        <title>Description of an unclassified Opitutus bacterium of Verrucomicrobiota.</title>
        <authorList>
            <person name="Zhang D.-F."/>
        </authorList>
    </citation>
    <scope>NUCLEOTIDE SEQUENCE [LARGE SCALE GENOMIC DNA]</scope>
    <source>
        <strain evidence="3 4">WL0086</strain>
    </source>
</reference>
<evidence type="ECO:0000313" key="3">
    <source>
        <dbReference type="EMBL" id="WRQ85578.1"/>
    </source>
</evidence>
<dbReference type="SUPFAM" id="SSF54637">
    <property type="entry name" value="Thioesterase/thiol ester dehydrase-isomerase"/>
    <property type="match status" value="1"/>
</dbReference>
<dbReference type="PANTHER" id="PTHR31793">
    <property type="entry name" value="4-HYDROXYBENZOYL-COA THIOESTERASE FAMILY MEMBER"/>
    <property type="match status" value="1"/>
</dbReference>
<proteinExistence type="inferred from homology"/>
<comment type="similarity">
    <text evidence="1">Belongs to the 4-hydroxybenzoyl-CoA thioesterase family.</text>
</comment>
<dbReference type="GO" id="GO:0016787">
    <property type="term" value="F:hydrolase activity"/>
    <property type="evidence" value="ECO:0007669"/>
    <property type="project" value="UniProtKB-KW"/>
</dbReference>
<dbReference type="CDD" id="cd00586">
    <property type="entry name" value="4HBT"/>
    <property type="match status" value="1"/>
</dbReference>
<dbReference type="Pfam" id="PF13279">
    <property type="entry name" value="4HBT_2"/>
    <property type="match status" value="1"/>
</dbReference>
<keyword evidence="4" id="KW-1185">Reference proteome</keyword>
<name>A0ABZ1C2V4_9BACT</name>
<evidence type="ECO:0000256" key="1">
    <source>
        <dbReference type="ARBA" id="ARBA00005953"/>
    </source>
</evidence>
<dbReference type="InterPro" id="IPR050563">
    <property type="entry name" value="4-hydroxybenzoyl-CoA_TE"/>
</dbReference>
<evidence type="ECO:0000256" key="2">
    <source>
        <dbReference type="ARBA" id="ARBA00022801"/>
    </source>
</evidence>
<evidence type="ECO:0000313" key="4">
    <source>
        <dbReference type="Proteomes" id="UP000738431"/>
    </source>
</evidence>
<dbReference type="PANTHER" id="PTHR31793:SF27">
    <property type="entry name" value="NOVEL THIOESTERASE SUPERFAMILY DOMAIN AND SAPOSIN A-TYPE DOMAIN CONTAINING PROTEIN (0610012H03RIK)"/>
    <property type="match status" value="1"/>
</dbReference>
<dbReference type="EMBL" id="CP139781">
    <property type="protein sequence ID" value="WRQ85578.1"/>
    <property type="molecule type" value="Genomic_DNA"/>
</dbReference>
<keyword evidence="2 3" id="KW-0378">Hydrolase</keyword>
<dbReference type="Gene3D" id="3.10.129.10">
    <property type="entry name" value="Hotdog Thioesterase"/>
    <property type="match status" value="1"/>
</dbReference>